<feature type="chain" id="PRO_5012828685" description="Outer membrane protein beta-barrel domain-containing protein" evidence="1">
    <location>
        <begin position="22"/>
        <end position="265"/>
    </location>
</feature>
<dbReference type="RefSeq" id="WP_086594454.1">
    <property type="nucleotide sequence ID" value="NZ_MTSE01000005.1"/>
</dbReference>
<dbReference type="AlphaFoldDB" id="A0A243WDW3"/>
<accession>A0A243WDW3</accession>
<dbReference type="OrthoDB" id="658990at2"/>
<keyword evidence="3" id="KW-1185">Reference proteome</keyword>
<evidence type="ECO:0008006" key="4">
    <source>
        <dbReference type="Google" id="ProtNLM"/>
    </source>
</evidence>
<sequence length="265" mass="27700">MKKYFTPAFLFFALTSASAVAQTKAPARPATTKTTAATKATTAKPVSSTSFKATAKPVAKPAVKPATLTPASKPVAEAPVVAEVTTPPAPEPTAVNKMVATSQLFVKGSKAVNLGVGLGLGYGYGLSGLHSTPAMSASFEYGIADNVGPGTIGVGGMVGYKSYGWKSGGYKGSWSNIMVSARGTYHYDVFENPKLDTYAGISLGIRHERYSDNAGTDIYYSKTSASYVTSGIFVGGRYYFSDKLGAFGEVGYDMSYLKLGLTAKF</sequence>
<reference evidence="2 3" key="1">
    <citation type="submission" date="2017-01" db="EMBL/GenBank/DDBJ databases">
        <title>A new Hymenobacter.</title>
        <authorList>
            <person name="Liang Y."/>
            <person name="Feng F."/>
        </authorList>
    </citation>
    <scope>NUCLEOTIDE SEQUENCE [LARGE SCALE GENOMIC DNA]</scope>
    <source>
        <strain evidence="2">MIMBbqt21</strain>
    </source>
</reference>
<name>A0A243WDW3_9BACT</name>
<evidence type="ECO:0000313" key="2">
    <source>
        <dbReference type="EMBL" id="OUJ73845.1"/>
    </source>
</evidence>
<organism evidence="2 3">
    <name type="scientific">Hymenobacter crusticola</name>
    <dbReference type="NCBI Taxonomy" id="1770526"/>
    <lineage>
        <taxon>Bacteria</taxon>
        <taxon>Pseudomonadati</taxon>
        <taxon>Bacteroidota</taxon>
        <taxon>Cytophagia</taxon>
        <taxon>Cytophagales</taxon>
        <taxon>Hymenobacteraceae</taxon>
        <taxon>Hymenobacter</taxon>
    </lineage>
</organism>
<evidence type="ECO:0000256" key="1">
    <source>
        <dbReference type="SAM" id="SignalP"/>
    </source>
</evidence>
<dbReference type="Proteomes" id="UP000194873">
    <property type="component" value="Unassembled WGS sequence"/>
</dbReference>
<keyword evidence="1" id="KW-0732">Signal</keyword>
<comment type="caution">
    <text evidence="2">The sequence shown here is derived from an EMBL/GenBank/DDBJ whole genome shotgun (WGS) entry which is preliminary data.</text>
</comment>
<gene>
    <name evidence="2" type="ORF">BXP70_12795</name>
</gene>
<protein>
    <recommendedName>
        <fullName evidence="4">Outer membrane protein beta-barrel domain-containing protein</fullName>
    </recommendedName>
</protein>
<dbReference type="EMBL" id="MTSE01000005">
    <property type="protein sequence ID" value="OUJ73845.1"/>
    <property type="molecule type" value="Genomic_DNA"/>
</dbReference>
<feature type="signal peptide" evidence="1">
    <location>
        <begin position="1"/>
        <end position="21"/>
    </location>
</feature>
<proteinExistence type="predicted"/>
<evidence type="ECO:0000313" key="3">
    <source>
        <dbReference type="Proteomes" id="UP000194873"/>
    </source>
</evidence>